<dbReference type="OrthoDB" id="203544at2157"/>
<name>A0A5Q0UGX5_9ARCH</name>
<organism evidence="3 4">
    <name type="scientific">Candidatus Nanohalobium constans</name>
    <dbReference type="NCBI Taxonomy" id="2565781"/>
    <lineage>
        <taxon>Archaea</taxon>
        <taxon>Candidatus Nanohalarchaeota</taxon>
        <taxon>Candidatus Nanohalobia</taxon>
        <taxon>Candidatus Nanohalobiales</taxon>
        <taxon>Candidatus Nanohalobiaceae</taxon>
        <taxon>Candidatus Nanohalobium</taxon>
    </lineage>
</organism>
<evidence type="ECO:0000313" key="4">
    <source>
        <dbReference type="Proteomes" id="UP000377803"/>
    </source>
</evidence>
<keyword evidence="4" id="KW-1185">Reference proteome</keyword>
<reference evidence="4" key="1">
    <citation type="submission" date="2019-05" db="EMBL/GenBank/DDBJ databases">
        <title>Candidatus Nanohalobium constans, a novel model system to study the DPANN nano-sized archaea: genomic and physiological characterization of a nanoarchaeon co-cultured with its chitinotrophic host.</title>
        <authorList>
            <person name="La Cono V."/>
            <person name="Arcadi E."/>
            <person name="Crisafi F."/>
            <person name="Denaro R."/>
            <person name="La Spada G."/>
            <person name="Messina E."/>
            <person name="Smedile F."/>
            <person name="Toshchakov S.V."/>
            <person name="Shevchenko M.A."/>
            <person name="Golyshin P.N."/>
            <person name="Golyshina O.V."/>
            <person name="Ferrer M."/>
            <person name="Rohde M."/>
            <person name="Mushegian A."/>
            <person name="Sorokin D.Y."/>
            <person name="Giuliano L."/>
            <person name="Yakimov M.M."/>
        </authorList>
    </citation>
    <scope>NUCLEOTIDE SEQUENCE [LARGE SCALE GENOMIC DNA]</scope>
    <source>
        <strain evidence="4">LC1Nh</strain>
    </source>
</reference>
<protein>
    <submittedName>
        <fullName evidence="3">PH domain-containing protein</fullName>
    </submittedName>
</protein>
<keyword evidence="1" id="KW-0472">Membrane</keyword>
<dbReference type="PANTHER" id="PTHR37938">
    <property type="entry name" value="BLL0215 PROTEIN"/>
    <property type="match status" value="1"/>
</dbReference>
<feature type="domain" description="YdbS-like PH" evidence="2">
    <location>
        <begin position="57"/>
        <end position="133"/>
    </location>
</feature>
<feature type="transmembrane region" description="Helical" evidence="1">
    <location>
        <begin position="29"/>
        <end position="54"/>
    </location>
</feature>
<dbReference type="EMBL" id="CP040089">
    <property type="protein sequence ID" value="QGA80913.1"/>
    <property type="molecule type" value="Genomic_DNA"/>
</dbReference>
<keyword evidence="1" id="KW-1133">Transmembrane helix</keyword>
<accession>A0A5Q0UGX5</accession>
<proteinExistence type="predicted"/>
<dbReference type="AlphaFoldDB" id="A0A5Q0UGX5"/>
<dbReference type="RefSeq" id="WP_153550658.1">
    <property type="nucleotide sequence ID" value="NZ_CP040089.1"/>
</dbReference>
<dbReference type="GeneID" id="42365435"/>
<dbReference type="Proteomes" id="UP000377803">
    <property type="component" value="Chromosome"/>
</dbReference>
<gene>
    <name evidence="3" type="ORF">LC1Nh_1040</name>
</gene>
<dbReference type="Pfam" id="PF03703">
    <property type="entry name" value="bPH_2"/>
    <property type="match status" value="1"/>
</dbReference>
<evidence type="ECO:0000256" key="1">
    <source>
        <dbReference type="SAM" id="Phobius"/>
    </source>
</evidence>
<keyword evidence="1" id="KW-0812">Transmembrane</keyword>
<sequence length="175" mass="19578">MTQNSEYDWLSLDEEEQVLWSGEPLMKSIYPALAIGIPLSVVGIGIPIVVGAYLNIKNTDFVVTTQGLYKKTGVLSRSVQKIGFDKVQNISFSQGFFGTQFGYGNIEVSTAGGSGVEMRFRSIEEPKQVQELINKHIKKDKEGGSDSVNRNDILMEILKELQETRKSVERMEKKI</sequence>
<dbReference type="PANTHER" id="PTHR37938:SF1">
    <property type="entry name" value="BLL0215 PROTEIN"/>
    <property type="match status" value="1"/>
</dbReference>
<dbReference type="InterPro" id="IPR005182">
    <property type="entry name" value="YdbS-like_PH"/>
</dbReference>
<dbReference type="KEGG" id="ncon:LC1Nh_1040"/>
<evidence type="ECO:0000259" key="2">
    <source>
        <dbReference type="Pfam" id="PF03703"/>
    </source>
</evidence>
<evidence type="ECO:0000313" key="3">
    <source>
        <dbReference type="EMBL" id="QGA80913.1"/>
    </source>
</evidence>